<keyword evidence="3" id="KW-1185">Reference proteome</keyword>
<keyword evidence="1" id="KW-0472">Membrane</keyword>
<feature type="transmembrane region" description="Helical" evidence="1">
    <location>
        <begin position="33"/>
        <end position="53"/>
    </location>
</feature>
<feature type="transmembrane region" description="Helical" evidence="1">
    <location>
        <begin position="112"/>
        <end position="131"/>
    </location>
</feature>
<organism evidence="2 3">
    <name type="scientific">Methylocapsa palsarum</name>
    <dbReference type="NCBI Taxonomy" id="1612308"/>
    <lineage>
        <taxon>Bacteria</taxon>
        <taxon>Pseudomonadati</taxon>
        <taxon>Pseudomonadota</taxon>
        <taxon>Alphaproteobacteria</taxon>
        <taxon>Hyphomicrobiales</taxon>
        <taxon>Beijerinckiaceae</taxon>
        <taxon>Methylocapsa</taxon>
    </lineage>
</organism>
<accession>A0A1I4BEU9</accession>
<reference evidence="2 3" key="1">
    <citation type="submission" date="2016-10" db="EMBL/GenBank/DDBJ databases">
        <authorList>
            <person name="de Groot N.N."/>
        </authorList>
    </citation>
    <scope>NUCLEOTIDE SEQUENCE [LARGE SCALE GENOMIC DNA]</scope>
    <source>
        <strain evidence="2 3">NE2</strain>
    </source>
</reference>
<gene>
    <name evidence="2" type="ORF">SAMN05444581_11448</name>
</gene>
<feature type="transmembrane region" description="Helical" evidence="1">
    <location>
        <begin position="65"/>
        <end position="87"/>
    </location>
</feature>
<proteinExistence type="predicted"/>
<dbReference type="InterPro" id="IPR017496">
    <property type="entry name" value="Photo_alph_chp2"/>
</dbReference>
<dbReference type="NCBIfam" id="TIGR03055">
    <property type="entry name" value="photo_alph_chp2"/>
    <property type="match status" value="1"/>
</dbReference>
<feature type="transmembrane region" description="Helical" evidence="1">
    <location>
        <begin position="137"/>
        <end position="163"/>
    </location>
</feature>
<protein>
    <submittedName>
        <fullName evidence="2">Putative photosynthetic complex assembly protein 2</fullName>
    </submittedName>
</protein>
<name>A0A1I4BEU9_9HYPH</name>
<dbReference type="AlphaFoldDB" id="A0A1I4BEU9"/>
<evidence type="ECO:0000313" key="2">
    <source>
        <dbReference type="EMBL" id="SFK66526.1"/>
    </source>
</evidence>
<keyword evidence="1" id="KW-1133">Transmembrane helix</keyword>
<dbReference type="Proteomes" id="UP000198755">
    <property type="component" value="Unassembled WGS sequence"/>
</dbReference>
<keyword evidence="1" id="KW-0812">Transmembrane</keyword>
<dbReference type="STRING" id="1612308.SAMN05444581_11448"/>
<dbReference type="RefSeq" id="WP_210185917.1">
    <property type="nucleotide sequence ID" value="NZ_FOSN01000014.1"/>
</dbReference>
<feature type="transmembrane region" description="Helical" evidence="1">
    <location>
        <begin position="219"/>
        <end position="240"/>
    </location>
</feature>
<dbReference type="Pfam" id="PF12291">
    <property type="entry name" value="DUF3623"/>
    <property type="match status" value="1"/>
</dbReference>
<feature type="transmembrane region" description="Helical" evidence="1">
    <location>
        <begin position="184"/>
        <end position="207"/>
    </location>
</feature>
<dbReference type="EMBL" id="FOSN01000014">
    <property type="protein sequence ID" value="SFK66526.1"/>
    <property type="molecule type" value="Genomic_DNA"/>
</dbReference>
<feature type="transmembrane region" description="Helical" evidence="1">
    <location>
        <begin position="6"/>
        <end position="26"/>
    </location>
</feature>
<evidence type="ECO:0000313" key="3">
    <source>
        <dbReference type="Proteomes" id="UP000198755"/>
    </source>
</evidence>
<sequence length="282" mass="31270">MLLLYGPPIGYALFLWWFSTGVIIVLDGLPRRTYSWTMGGATLVMLGSLYGLFMSSTDTSVTGAYIAFTCALLVWGWNEISFLMGFISGPRRAPCPAGASGWRRFRYAAQTLLYHELVIASIAALIIAITANGANQFGTWTFIILWFMRLSAKLNVFFGVPNLTEELLPDHMKYLESYFRRRPMNLFFPVSISVSMVIVVGIVRSAAASASLFQASGHAFLATLMFLAILEHWFLVLPLSSIRLWSWSLRTDRSGRRVKAISANEKIPGGLPADIMDANAST</sequence>
<evidence type="ECO:0000256" key="1">
    <source>
        <dbReference type="SAM" id="Phobius"/>
    </source>
</evidence>